<evidence type="ECO:0000259" key="3">
    <source>
        <dbReference type="PROSITE" id="PS51782"/>
    </source>
</evidence>
<gene>
    <name evidence="4" type="ORF">BGZ95_001458</name>
</gene>
<evidence type="ECO:0000313" key="4">
    <source>
        <dbReference type="EMBL" id="KAG0281604.1"/>
    </source>
</evidence>
<dbReference type="InterPro" id="IPR036779">
    <property type="entry name" value="LysM_dom_sf"/>
</dbReference>
<dbReference type="Gene3D" id="3.10.350.10">
    <property type="entry name" value="LysM domain"/>
    <property type="match status" value="1"/>
</dbReference>
<dbReference type="PROSITE" id="PS51782">
    <property type="entry name" value="LYSM"/>
    <property type="match status" value="1"/>
</dbReference>
<dbReference type="InterPro" id="IPR018392">
    <property type="entry name" value="LysM"/>
</dbReference>
<accession>A0AAD4DM57</accession>
<sequence>MKFTISAVVLALAATSQVAAVVPKPVKECTRSYVVEPGTPGCKAFAEKFGVTFPDLLKWNTKLSEKCDNLDIGFPICVSVTPGECCLNENPKNVTVPKLGDPKQPEVWDSTPYTKTPTGNPPTTSTGVVPPPAATTTNPATTSKTPSPVKETPKPPASAASSSKASMVLAAAGVVLSVAYML</sequence>
<name>A0AAD4DM57_9FUNG</name>
<evidence type="ECO:0000256" key="1">
    <source>
        <dbReference type="SAM" id="MobiDB-lite"/>
    </source>
</evidence>
<comment type="caution">
    <text evidence="4">The sequence shown here is derived from an EMBL/GenBank/DDBJ whole genome shotgun (WGS) entry which is preliminary data.</text>
</comment>
<feature type="chain" id="PRO_5042013971" description="LysM domain-containing protein" evidence="2">
    <location>
        <begin position="21"/>
        <end position="182"/>
    </location>
</feature>
<feature type="signal peptide" evidence="2">
    <location>
        <begin position="1"/>
        <end position="20"/>
    </location>
</feature>
<dbReference type="Proteomes" id="UP001194580">
    <property type="component" value="Unassembled WGS sequence"/>
</dbReference>
<feature type="compositionally biased region" description="Low complexity" evidence="1">
    <location>
        <begin position="111"/>
        <end position="148"/>
    </location>
</feature>
<feature type="domain" description="LysM" evidence="3">
    <location>
        <begin position="31"/>
        <end position="78"/>
    </location>
</feature>
<dbReference type="AlphaFoldDB" id="A0AAD4DM57"/>
<protein>
    <recommendedName>
        <fullName evidence="3">LysM domain-containing protein</fullName>
    </recommendedName>
</protein>
<dbReference type="EMBL" id="JAAAIL010000013">
    <property type="protein sequence ID" value="KAG0281604.1"/>
    <property type="molecule type" value="Genomic_DNA"/>
</dbReference>
<reference evidence="4" key="1">
    <citation type="journal article" date="2020" name="Fungal Divers.">
        <title>Resolving the Mortierellaceae phylogeny through synthesis of multi-gene phylogenetics and phylogenomics.</title>
        <authorList>
            <person name="Vandepol N."/>
            <person name="Liber J."/>
            <person name="Desiro A."/>
            <person name="Na H."/>
            <person name="Kennedy M."/>
            <person name="Barry K."/>
            <person name="Grigoriev I.V."/>
            <person name="Miller A.N."/>
            <person name="O'Donnell K."/>
            <person name="Stajich J.E."/>
            <person name="Bonito G."/>
        </authorList>
    </citation>
    <scope>NUCLEOTIDE SEQUENCE</scope>
    <source>
        <strain evidence="4">NRRL 28262</strain>
    </source>
</reference>
<evidence type="ECO:0000313" key="5">
    <source>
        <dbReference type="Proteomes" id="UP001194580"/>
    </source>
</evidence>
<proteinExistence type="predicted"/>
<organism evidence="4 5">
    <name type="scientific">Linnemannia exigua</name>
    <dbReference type="NCBI Taxonomy" id="604196"/>
    <lineage>
        <taxon>Eukaryota</taxon>
        <taxon>Fungi</taxon>
        <taxon>Fungi incertae sedis</taxon>
        <taxon>Mucoromycota</taxon>
        <taxon>Mortierellomycotina</taxon>
        <taxon>Mortierellomycetes</taxon>
        <taxon>Mortierellales</taxon>
        <taxon>Mortierellaceae</taxon>
        <taxon>Linnemannia</taxon>
    </lineage>
</organism>
<keyword evidence="5" id="KW-1185">Reference proteome</keyword>
<keyword evidence="2" id="KW-0732">Signal</keyword>
<evidence type="ECO:0000256" key="2">
    <source>
        <dbReference type="SAM" id="SignalP"/>
    </source>
</evidence>
<feature type="region of interest" description="Disordered" evidence="1">
    <location>
        <begin position="97"/>
        <end position="164"/>
    </location>
</feature>